<dbReference type="EMBL" id="JACBKZ010000014">
    <property type="protein sequence ID" value="KAF5933990.1"/>
    <property type="molecule type" value="Genomic_DNA"/>
</dbReference>
<reference evidence="2" key="1">
    <citation type="journal article" date="2020" name="Nat. Commun.">
        <title>Genome assembly of wild tea tree DASZ reveals pedigree and selection history of tea varieties.</title>
        <authorList>
            <person name="Zhang W."/>
            <person name="Zhang Y."/>
            <person name="Qiu H."/>
            <person name="Guo Y."/>
            <person name="Wan H."/>
            <person name="Zhang X."/>
            <person name="Scossa F."/>
            <person name="Alseekh S."/>
            <person name="Zhang Q."/>
            <person name="Wang P."/>
            <person name="Xu L."/>
            <person name="Schmidt M.H."/>
            <person name="Jia X."/>
            <person name="Li D."/>
            <person name="Zhu A."/>
            <person name="Guo F."/>
            <person name="Chen W."/>
            <person name="Ni D."/>
            <person name="Usadel B."/>
            <person name="Fernie A.R."/>
            <person name="Wen W."/>
        </authorList>
    </citation>
    <scope>NUCLEOTIDE SEQUENCE [LARGE SCALE GENOMIC DNA]</scope>
    <source>
        <strain evidence="2">cv. G240</strain>
    </source>
</reference>
<comment type="caution">
    <text evidence="1">The sequence shown here is derived from an EMBL/GenBank/DDBJ whole genome shotgun (WGS) entry which is preliminary data.</text>
</comment>
<gene>
    <name evidence="1" type="ORF">HYC85_030161</name>
</gene>
<accession>A0A7J7FZX4</accession>
<organism evidence="1 2">
    <name type="scientific">Camellia sinensis</name>
    <name type="common">Tea plant</name>
    <name type="synonym">Thea sinensis</name>
    <dbReference type="NCBI Taxonomy" id="4442"/>
    <lineage>
        <taxon>Eukaryota</taxon>
        <taxon>Viridiplantae</taxon>
        <taxon>Streptophyta</taxon>
        <taxon>Embryophyta</taxon>
        <taxon>Tracheophyta</taxon>
        <taxon>Spermatophyta</taxon>
        <taxon>Magnoliopsida</taxon>
        <taxon>eudicotyledons</taxon>
        <taxon>Gunneridae</taxon>
        <taxon>Pentapetalae</taxon>
        <taxon>asterids</taxon>
        <taxon>Ericales</taxon>
        <taxon>Theaceae</taxon>
        <taxon>Camellia</taxon>
    </lineage>
</organism>
<evidence type="ECO:0008006" key="3">
    <source>
        <dbReference type="Google" id="ProtNLM"/>
    </source>
</evidence>
<protein>
    <recommendedName>
        <fullName evidence="3">RNase H type-1 domain-containing protein</fullName>
    </recommendedName>
</protein>
<sequence length="95" mass="10258">MARAEFDSATNMGAFSYPQVHAAIKLSVANWVPLSSGKYKINCNMVVKKDSNQIAVAVILRDSNEQMIDGLTQKCCISSSFRGEALACLLACQLA</sequence>
<reference evidence="1 2" key="2">
    <citation type="submission" date="2020-07" db="EMBL/GenBank/DDBJ databases">
        <title>Genome assembly of wild tea tree DASZ reveals pedigree and selection history of tea varieties.</title>
        <authorList>
            <person name="Zhang W."/>
        </authorList>
    </citation>
    <scope>NUCLEOTIDE SEQUENCE [LARGE SCALE GENOMIC DNA]</scope>
    <source>
        <strain evidence="2">cv. G240</strain>
        <tissue evidence="1">Leaf</tissue>
    </source>
</reference>
<proteinExistence type="predicted"/>
<evidence type="ECO:0000313" key="1">
    <source>
        <dbReference type="EMBL" id="KAF5933990.1"/>
    </source>
</evidence>
<keyword evidence="2" id="KW-1185">Reference proteome</keyword>
<dbReference type="Proteomes" id="UP000593564">
    <property type="component" value="Unassembled WGS sequence"/>
</dbReference>
<evidence type="ECO:0000313" key="2">
    <source>
        <dbReference type="Proteomes" id="UP000593564"/>
    </source>
</evidence>
<dbReference type="AlphaFoldDB" id="A0A7J7FZX4"/>
<name>A0A7J7FZX4_CAMSI</name>